<dbReference type="WBParaSite" id="ECPE_0000832401-mRNA-1">
    <property type="protein sequence ID" value="ECPE_0000832401-mRNA-1"/>
    <property type="gene ID" value="ECPE_0000832401"/>
</dbReference>
<dbReference type="Gene3D" id="1.10.10.10">
    <property type="entry name" value="Winged helix-like DNA-binding domain superfamily/Winged helix DNA-binding domain"/>
    <property type="match status" value="1"/>
</dbReference>
<feature type="region of interest" description="Disordered" evidence="4">
    <location>
        <begin position="494"/>
        <end position="525"/>
    </location>
</feature>
<dbReference type="SUPFAM" id="SSF46785">
    <property type="entry name" value="Winged helix' DNA-binding domain"/>
    <property type="match status" value="1"/>
</dbReference>
<sequence length="554" mass="59406">MNYDKLSRALRYYYEKNIIRKVHGHKFVYQFMGLRNLIKICQEASSNAASTRPPMEPLLTDCSPTDTKPSTDWDLPPGTALHMDSSPNCTCPQNEDSVVTSTAVNNLNNTSERLGSLIYAQNGLTTKPGARGIPTHPLDGIIDRWPTVTNQSDGSGNGGITTTVTATATTNTIQRSTTQNNPSPGLNENSLTQDGHSKTPPESVEHPAPFTLPMDTRDSNPDVEVNTNQTSNDFSNLLCSLASFMSAGQWMPLCCVNSKNDWTLLKPPRNTVNNITSSNNVINTSSTIQNPEIVLFPTDPPMSSLATPSLQSDSTFPSLSNLPINLTRETSPTKLHHQRHAINMQRLGEQLSLISRNCHSHSIAKSTPVVQGNSATSPGLVSISTNSNSSNNSGNSSGSSNSSSNGSTAANQHTGSLSTARVPPPGLKDTVPECPKTMQTFGSSMPDHFTRFPPTAPSSSSGCSPNGEPCVWMPVPVTMLTSWIRLLSGMTSPGGFANQPGDLGARRTPGSRQPEPEANTTNLIQPHMFPLSSVVEPFAGLKSEPRDNDHFSGV</sequence>
<gene>
    <name evidence="6" type="ORF">ECPE_LOCUS8298</name>
</gene>
<dbReference type="EMBL" id="UZAN01045778">
    <property type="protein sequence ID" value="VDP83185.1"/>
    <property type="molecule type" value="Genomic_DNA"/>
</dbReference>
<feature type="compositionally biased region" description="Basic and acidic residues" evidence="4">
    <location>
        <begin position="195"/>
        <end position="205"/>
    </location>
</feature>
<dbReference type="GO" id="GO:0000981">
    <property type="term" value="F:DNA-binding transcription factor activity, RNA polymerase II-specific"/>
    <property type="evidence" value="ECO:0007669"/>
    <property type="project" value="TreeGrafter"/>
</dbReference>
<dbReference type="PANTHER" id="PTHR11849">
    <property type="entry name" value="ETS"/>
    <property type="match status" value="1"/>
</dbReference>
<feature type="compositionally biased region" description="Polar residues" evidence="4">
    <location>
        <begin position="365"/>
        <end position="385"/>
    </location>
</feature>
<protein>
    <submittedName>
        <fullName evidence="8">ETS domain-containing protein</fullName>
    </submittedName>
</protein>
<evidence type="ECO:0000256" key="1">
    <source>
        <dbReference type="ARBA" id="ARBA00005562"/>
    </source>
</evidence>
<dbReference type="GO" id="GO:0043565">
    <property type="term" value="F:sequence-specific DNA binding"/>
    <property type="evidence" value="ECO:0007669"/>
    <property type="project" value="InterPro"/>
</dbReference>
<dbReference type="AlphaFoldDB" id="A0A183AMW3"/>
<reference evidence="6 7" key="2">
    <citation type="submission" date="2018-11" db="EMBL/GenBank/DDBJ databases">
        <authorList>
            <consortium name="Pathogen Informatics"/>
        </authorList>
    </citation>
    <scope>NUCLEOTIDE SEQUENCE [LARGE SCALE GENOMIC DNA]</scope>
    <source>
        <strain evidence="6 7">Egypt</strain>
    </source>
</reference>
<organism evidence="8">
    <name type="scientific">Echinostoma caproni</name>
    <dbReference type="NCBI Taxonomy" id="27848"/>
    <lineage>
        <taxon>Eukaryota</taxon>
        <taxon>Metazoa</taxon>
        <taxon>Spiralia</taxon>
        <taxon>Lophotrochozoa</taxon>
        <taxon>Platyhelminthes</taxon>
        <taxon>Trematoda</taxon>
        <taxon>Digenea</taxon>
        <taxon>Plagiorchiida</taxon>
        <taxon>Echinostomata</taxon>
        <taxon>Echinostomatoidea</taxon>
        <taxon>Echinostomatidae</taxon>
        <taxon>Echinostoma</taxon>
    </lineage>
</organism>
<feature type="compositionally biased region" description="Low complexity" evidence="4">
    <location>
        <begin position="169"/>
        <end position="181"/>
    </location>
</feature>
<evidence type="ECO:0000256" key="4">
    <source>
        <dbReference type="SAM" id="MobiDB-lite"/>
    </source>
</evidence>
<feature type="region of interest" description="Disordered" evidence="4">
    <location>
        <begin position="365"/>
        <end position="465"/>
    </location>
</feature>
<comment type="subcellular location">
    <subcellularLocation>
        <location evidence="3">Nucleus</location>
    </subcellularLocation>
</comment>
<evidence type="ECO:0000256" key="2">
    <source>
        <dbReference type="ARBA" id="ARBA00023125"/>
    </source>
</evidence>
<dbReference type="OrthoDB" id="10067219at2759"/>
<dbReference type="InterPro" id="IPR046328">
    <property type="entry name" value="ETS_fam"/>
</dbReference>
<feature type="compositionally biased region" description="Polar residues" evidence="4">
    <location>
        <begin position="408"/>
        <end position="419"/>
    </location>
</feature>
<dbReference type="GO" id="GO:0030154">
    <property type="term" value="P:cell differentiation"/>
    <property type="evidence" value="ECO:0007669"/>
    <property type="project" value="TreeGrafter"/>
</dbReference>
<dbReference type="InterPro" id="IPR000418">
    <property type="entry name" value="Ets_dom"/>
</dbReference>
<dbReference type="Proteomes" id="UP000272942">
    <property type="component" value="Unassembled WGS sequence"/>
</dbReference>
<feature type="compositionally biased region" description="Low complexity" evidence="4">
    <location>
        <begin position="386"/>
        <end position="407"/>
    </location>
</feature>
<feature type="region of interest" description="Disordered" evidence="4">
    <location>
        <begin position="169"/>
        <end position="228"/>
    </location>
</feature>
<dbReference type="InterPro" id="IPR036388">
    <property type="entry name" value="WH-like_DNA-bd_sf"/>
</dbReference>
<name>A0A183AMW3_9TREM</name>
<keyword evidence="2 3" id="KW-0238">DNA-binding</keyword>
<keyword evidence="7" id="KW-1185">Reference proteome</keyword>
<evidence type="ECO:0000256" key="3">
    <source>
        <dbReference type="RuleBase" id="RU004019"/>
    </source>
</evidence>
<evidence type="ECO:0000313" key="8">
    <source>
        <dbReference type="WBParaSite" id="ECPE_0000832401-mRNA-1"/>
    </source>
</evidence>
<dbReference type="Pfam" id="PF00178">
    <property type="entry name" value="Ets"/>
    <property type="match status" value="1"/>
</dbReference>
<proteinExistence type="inferred from homology"/>
<evidence type="ECO:0000259" key="5">
    <source>
        <dbReference type="PROSITE" id="PS50061"/>
    </source>
</evidence>
<feature type="domain" description="ETS" evidence="5">
    <location>
        <begin position="1"/>
        <end position="32"/>
    </location>
</feature>
<dbReference type="PROSITE" id="PS50061">
    <property type="entry name" value="ETS_DOMAIN_3"/>
    <property type="match status" value="1"/>
</dbReference>
<evidence type="ECO:0000313" key="7">
    <source>
        <dbReference type="Proteomes" id="UP000272942"/>
    </source>
</evidence>
<evidence type="ECO:0000313" key="6">
    <source>
        <dbReference type="EMBL" id="VDP83185.1"/>
    </source>
</evidence>
<accession>A0A183AMW3</accession>
<comment type="similarity">
    <text evidence="1 3">Belongs to the ETS family.</text>
</comment>
<dbReference type="GO" id="GO:0005634">
    <property type="term" value="C:nucleus"/>
    <property type="evidence" value="ECO:0007669"/>
    <property type="project" value="UniProtKB-SubCell"/>
</dbReference>
<dbReference type="InterPro" id="IPR036390">
    <property type="entry name" value="WH_DNA-bd_sf"/>
</dbReference>
<keyword evidence="3" id="KW-0539">Nucleus</keyword>
<feature type="compositionally biased region" description="Polar residues" evidence="4">
    <location>
        <begin position="182"/>
        <end position="194"/>
    </location>
</feature>
<reference evidence="8" key="1">
    <citation type="submission" date="2016-06" db="UniProtKB">
        <authorList>
            <consortium name="WormBaseParasite"/>
        </authorList>
    </citation>
    <scope>IDENTIFICATION</scope>
</reference>